<feature type="domain" description="C4-type zinc ribbon" evidence="2">
    <location>
        <begin position="198"/>
        <end position="229"/>
    </location>
</feature>
<gene>
    <name evidence="4" type="ORF">GXY80_08310</name>
</gene>
<dbReference type="AlphaFoldDB" id="A0A351TZI2"/>
<evidence type="ECO:0000256" key="1">
    <source>
        <dbReference type="SAM" id="Coils"/>
    </source>
</evidence>
<dbReference type="Pfam" id="PF24481">
    <property type="entry name" value="CT398_CC"/>
    <property type="match status" value="1"/>
</dbReference>
<dbReference type="InterPro" id="IPR052376">
    <property type="entry name" value="Oxidative_Scav/Glycosyltrans"/>
</dbReference>
<proteinExistence type="predicted"/>
<feature type="domain" description="CT398-like coiled coil hairpin" evidence="3">
    <location>
        <begin position="16"/>
        <end position="184"/>
    </location>
</feature>
<evidence type="ECO:0000313" key="4">
    <source>
        <dbReference type="EMBL" id="NLW35466.1"/>
    </source>
</evidence>
<dbReference type="Proteomes" id="UP000777265">
    <property type="component" value="Unassembled WGS sequence"/>
</dbReference>
<dbReference type="InterPro" id="IPR003743">
    <property type="entry name" value="Zf-RING_7"/>
</dbReference>
<dbReference type="InterPro" id="IPR056003">
    <property type="entry name" value="CT398_CC_hairpin"/>
</dbReference>
<protein>
    <submittedName>
        <fullName evidence="4">Uncharacterized protein</fullName>
    </submittedName>
</protein>
<comment type="caution">
    <text evidence="4">The sequence shown here is derived from an EMBL/GenBank/DDBJ whole genome shotgun (WGS) entry which is preliminary data.</text>
</comment>
<accession>A0A351TZI2</accession>
<dbReference type="PANTHER" id="PTHR39082:SF1">
    <property type="entry name" value="SCAVENGER RECEPTOR CLASS A MEMBER 3"/>
    <property type="match status" value="1"/>
</dbReference>
<reference evidence="4" key="2">
    <citation type="submission" date="2020-01" db="EMBL/GenBank/DDBJ databases">
        <authorList>
            <person name="Campanaro S."/>
        </authorList>
    </citation>
    <scope>NUCLEOTIDE SEQUENCE</scope>
    <source>
        <strain evidence="4">AS06rmzACSIP_7</strain>
    </source>
</reference>
<dbReference type="Pfam" id="PF02591">
    <property type="entry name" value="Zn_ribbon_9"/>
    <property type="match status" value="1"/>
</dbReference>
<name>A0A351TZI2_9BACT</name>
<feature type="coiled-coil region" evidence="1">
    <location>
        <begin position="32"/>
        <end position="149"/>
    </location>
</feature>
<organism evidence="4 5">
    <name type="scientific">Syntrophorhabdus aromaticivorans</name>
    <dbReference type="NCBI Taxonomy" id="328301"/>
    <lineage>
        <taxon>Bacteria</taxon>
        <taxon>Pseudomonadati</taxon>
        <taxon>Thermodesulfobacteriota</taxon>
        <taxon>Syntrophorhabdia</taxon>
        <taxon>Syntrophorhabdales</taxon>
        <taxon>Syntrophorhabdaceae</taxon>
        <taxon>Syntrophorhabdus</taxon>
    </lineage>
</organism>
<dbReference type="STRING" id="909663.GCA_000512235_02219"/>
<dbReference type="Gene3D" id="1.10.287.1490">
    <property type="match status" value="1"/>
</dbReference>
<evidence type="ECO:0000313" key="5">
    <source>
        <dbReference type="Proteomes" id="UP000777265"/>
    </source>
</evidence>
<reference evidence="4" key="1">
    <citation type="journal article" date="2020" name="Biotechnol. Biofuels">
        <title>New insights from the biogas microbiome by comprehensive genome-resolved metagenomics of nearly 1600 species originating from multiple anaerobic digesters.</title>
        <authorList>
            <person name="Campanaro S."/>
            <person name="Treu L."/>
            <person name="Rodriguez-R L.M."/>
            <person name="Kovalovszki A."/>
            <person name="Ziels R.M."/>
            <person name="Maus I."/>
            <person name="Zhu X."/>
            <person name="Kougias P.G."/>
            <person name="Basile A."/>
            <person name="Luo G."/>
            <person name="Schluter A."/>
            <person name="Konstantinidis K.T."/>
            <person name="Angelidaki I."/>
        </authorList>
    </citation>
    <scope>NUCLEOTIDE SEQUENCE</scope>
    <source>
        <strain evidence="4">AS06rmzACSIP_7</strain>
    </source>
</reference>
<evidence type="ECO:0000259" key="3">
    <source>
        <dbReference type="Pfam" id="PF24481"/>
    </source>
</evidence>
<dbReference type="EMBL" id="JAAYEE010000134">
    <property type="protein sequence ID" value="NLW35466.1"/>
    <property type="molecule type" value="Genomic_DNA"/>
</dbReference>
<dbReference type="PANTHER" id="PTHR39082">
    <property type="entry name" value="PHOSPHOLIPASE C-BETA-2-RELATED"/>
    <property type="match status" value="1"/>
</dbReference>
<evidence type="ECO:0000259" key="2">
    <source>
        <dbReference type="Pfam" id="PF02591"/>
    </source>
</evidence>
<keyword evidence="1" id="KW-0175">Coiled coil</keyword>
<sequence length="236" mass="28139">MEQELKTIYEAQGIDLQIIENEKRIHSTPKKLEEMDQEINMMTERVKKEQEIIEELEKERKKKEKELEMEKEKIKKFESKLYEVKTNKEYQALLKEIETAKQTNDKEEEEIIEIMVRIEELKKDFSSTSEKLKERKKIAEAERTKLHKEMESIDKIIFELKRQRDNLLSVIDDDLRKTYSMLIERRNGVAVVNVKNGVCLGCSMNIPPQLFIEATKNSRVILCPSCNRIFYFTEEQ</sequence>